<keyword evidence="1" id="KW-0812">Transmembrane</keyword>
<gene>
    <name evidence="2" type="primary">HE</name>
</gene>
<keyword evidence="1" id="KW-1133">Transmembrane helix</keyword>
<keyword evidence="1" id="KW-0472">Membrane</keyword>
<feature type="transmembrane region" description="Helical" evidence="1">
    <location>
        <begin position="368"/>
        <end position="397"/>
    </location>
</feature>
<evidence type="ECO:0000256" key="1">
    <source>
        <dbReference type="SAM" id="Phobius"/>
    </source>
</evidence>
<dbReference type="InterPro" id="IPR010408">
    <property type="entry name" value="Hemagglutn-estrase_ISAV-type"/>
</dbReference>
<evidence type="ECO:0000313" key="2">
    <source>
        <dbReference type="EMBL" id="AQQ10531.1"/>
    </source>
</evidence>
<organism evidence="2">
    <name type="scientific">Isavirus salaris</name>
    <dbReference type="NCBI Taxonomy" id="55987"/>
    <lineage>
        <taxon>Viruses</taxon>
        <taxon>Riboviria</taxon>
        <taxon>Orthornavirae</taxon>
        <taxon>Negarnaviricota</taxon>
        <taxon>Polyploviricotina</taxon>
        <taxon>Insthoviricetes</taxon>
        <taxon>Articulavirales</taxon>
        <taxon>Orthomyxoviridae</taxon>
        <taxon>Isavirus</taxon>
    </lineage>
</organism>
<protein>
    <submittedName>
        <fullName evidence="2">Hemagglutinin esterase</fullName>
    </submittedName>
</protein>
<dbReference type="EMBL" id="KX823931">
    <property type="protein sequence ID" value="AQQ10531.1"/>
    <property type="molecule type" value="Viral_cRNA"/>
</dbReference>
<sequence length="411" mass="44912">MARFIILFLLLAPVYSRLCLRNYPDTTWIGDSRSDQSRVNPQSLDLVTEFKGVLQAKNGNGLLKQMSGRFPSDWYTPTTKYRILYLGTNDCTDGPTDMIIPTSMTLDNAARELYLGACRGDVRVTPTLVGAAIAGLVGRTDAITGFSVKVLTFSSPTIVVVGLNGMSGIYKVCIAATSGNVGGVTLINGCGYFNTPLRFDNFQGQIYVSDTFEVRGTKNKCVLLRSSSDTPLCSHIMRNVELDEYVDTPNTGGVYPSDGFDSLHGSASVRTFLTDALTCPDIDWSRIDAASCEYDSCPKMVKDFDQTSLGNTDTLIMREVALHKEMISKLQRNITDVKIRVDAIPPQLNQTFNTNQVEQPANSVLSNIFISMGVAGFGIALFLAGWKACIWIAAFMYKSRGRIPPSNLSVA</sequence>
<reference evidence="2" key="1">
    <citation type="journal article" date="2017" name="J. Gen. Virol.">
        <title>First field evidence of the evolution from a non-virulent HPR0 to a virulent HPR-deleted infectious salmon anaemia virus.</title>
        <authorList>
            <person name="Christiansen D.H."/>
            <person name="McBeath A.J.A."/>
            <person name="Aamelfot M."/>
            <person name="Matejusova I."/>
            <person name="Fourrier M."/>
            <person name="White P."/>
            <person name="Petersen P.E."/>
            <person name="Falk K."/>
        </authorList>
    </citation>
    <scope>NUCLEOTIDE SEQUENCE</scope>
    <source>
        <strain evidence="2">FO/95b/14</strain>
    </source>
</reference>
<name>A0A1S5WFT7_9ORTO</name>
<proteinExistence type="predicted"/>
<accession>A0A1S5WFT7</accession>
<dbReference type="Pfam" id="PF06215">
    <property type="entry name" value="ISAV_HA"/>
    <property type="match status" value="1"/>
</dbReference>